<accession>A0A9W9B5L1</accession>
<gene>
    <name evidence="2" type="ORF">C8J55DRAFT_496118</name>
</gene>
<organism evidence="2 3">
    <name type="scientific">Lentinula lateritia</name>
    <dbReference type="NCBI Taxonomy" id="40482"/>
    <lineage>
        <taxon>Eukaryota</taxon>
        <taxon>Fungi</taxon>
        <taxon>Dikarya</taxon>
        <taxon>Basidiomycota</taxon>
        <taxon>Agaricomycotina</taxon>
        <taxon>Agaricomycetes</taxon>
        <taxon>Agaricomycetidae</taxon>
        <taxon>Agaricales</taxon>
        <taxon>Marasmiineae</taxon>
        <taxon>Omphalotaceae</taxon>
        <taxon>Lentinula</taxon>
    </lineage>
</organism>
<evidence type="ECO:0000313" key="2">
    <source>
        <dbReference type="EMBL" id="KAJ4496233.1"/>
    </source>
</evidence>
<sequence>MSFEITCFNCLLAILGSGEIATPHCQNHVVLYHRRSSLLIITHRPVIETLRVPPLRFRTIFMTTLTSRSIFALDMARGSDGSVDPQNITATGTISSNETAITRSIDHGTMILAIRCGISSMITPIMKMQGE</sequence>
<evidence type="ECO:0000256" key="1">
    <source>
        <dbReference type="SAM" id="SignalP"/>
    </source>
</evidence>
<keyword evidence="1" id="KW-0732">Signal</keyword>
<comment type="caution">
    <text evidence="2">The sequence shown here is derived from an EMBL/GenBank/DDBJ whole genome shotgun (WGS) entry which is preliminary data.</text>
</comment>
<reference evidence="2" key="1">
    <citation type="submission" date="2022-08" db="EMBL/GenBank/DDBJ databases">
        <authorList>
            <consortium name="DOE Joint Genome Institute"/>
            <person name="Min B."/>
            <person name="Riley R."/>
            <person name="Sierra-Patev S."/>
            <person name="Naranjo-Ortiz M."/>
            <person name="Looney B."/>
            <person name="Konkel Z."/>
            <person name="Slot J.C."/>
            <person name="Sakamoto Y."/>
            <person name="Steenwyk J.L."/>
            <person name="Rokas A."/>
            <person name="Carro J."/>
            <person name="Camarero S."/>
            <person name="Ferreira P."/>
            <person name="Molpeceres G."/>
            <person name="Ruiz-Duenas F.J."/>
            <person name="Serrano A."/>
            <person name="Henrissat B."/>
            <person name="Drula E."/>
            <person name="Hughes K.W."/>
            <person name="Mata J.L."/>
            <person name="Ishikawa N.K."/>
            <person name="Vargas-Isla R."/>
            <person name="Ushijima S."/>
            <person name="Smith C.A."/>
            <person name="Ahrendt S."/>
            <person name="Andreopoulos W."/>
            <person name="He G."/>
            <person name="Labutti K."/>
            <person name="Lipzen A."/>
            <person name="Ng V."/>
            <person name="Sandor L."/>
            <person name="Barry K."/>
            <person name="Martinez A.T."/>
            <person name="Xiao Y."/>
            <person name="Gibbons J.G."/>
            <person name="Terashima K."/>
            <person name="Hibbett D.S."/>
            <person name="Grigoriev I.V."/>
        </authorList>
    </citation>
    <scope>NUCLEOTIDE SEQUENCE</scope>
    <source>
        <strain evidence="2">Sp2 HRB7682 ss15</strain>
    </source>
</reference>
<dbReference type="AlphaFoldDB" id="A0A9W9B5L1"/>
<feature type="signal peptide" evidence="1">
    <location>
        <begin position="1"/>
        <end position="18"/>
    </location>
</feature>
<name>A0A9W9B5L1_9AGAR</name>
<feature type="chain" id="PRO_5040778994" evidence="1">
    <location>
        <begin position="19"/>
        <end position="131"/>
    </location>
</feature>
<evidence type="ECO:0000313" key="3">
    <source>
        <dbReference type="Proteomes" id="UP001150238"/>
    </source>
</evidence>
<reference evidence="2" key="2">
    <citation type="journal article" date="2023" name="Proc. Natl. Acad. Sci. U.S.A.">
        <title>A global phylogenomic analysis of the shiitake genus Lentinula.</title>
        <authorList>
            <person name="Sierra-Patev S."/>
            <person name="Min B."/>
            <person name="Naranjo-Ortiz M."/>
            <person name="Looney B."/>
            <person name="Konkel Z."/>
            <person name="Slot J.C."/>
            <person name="Sakamoto Y."/>
            <person name="Steenwyk J.L."/>
            <person name="Rokas A."/>
            <person name="Carro J."/>
            <person name="Camarero S."/>
            <person name="Ferreira P."/>
            <person name="Molpeceres G."/>
            <person name="Ruiz-Duenas F.J."/>
            <person name="Serrano A."/>
            <person name="Henrissat B."/>
            <person name="Drula E."/>
            <person name="Hughes K.W."/>
            <person name="Mata J.L."/>
            <person name="Ishikawa N.K."/>
            <person name="Vargas-Isla R."/>
            <person name="Ushijima S."/>
            <person name="Smith C.A."/>
            <person name="Donoghue J."/>
            <person name="Ahrendt S."/>
            <person name="Andreopoulos W."/>
            <person name="He G."/>
            <person name="LaButti K."/>
            <person name="Lipzen A."/>
            <person name="Ng V."/>
            <person name="Riley R."/>
            <person name="Sandor L."/>
            <person name="Barry K."/>
            <person name="Martinez A.T."/>
            <person name="Xiao Y."/>
            <person name="Gibbons J.G."/>
            <person name="Terashima K."/>
            <person name="Grigoriev I.V."/>
            <person name="Hibbett D."/>
        </authorList>
    </citation>
    <scope>NUCLEOTIDE SEQUENCE</scope>
    <source>
        <strain evidence="2">Sp2 HRB7682 ss15</strain>
    </source>
</reference>
<protein>
    <submittedName>
        <fullName evidence="2">Uncharacterized protein</fullName>
    </submittedName>
</protein>
<dbReference type="Proteomes" id="UP001150238">
    <property type="component" value="Unassembled WGS sequence"/>
</dbReference>
<proteinExistence type="predicted"/>
<dbReference type="EMBL" id="JANVFS010000001">
    <property type="protein sequence ID" value="KAJ4496233.1"/>
    <property type="molecule type" value="Genomic_DNA"/>
</dbReference>